<dbReference type="RefSeq" id="WP_057004692.1">
    <property type="nucleotide sequence ID" value="NZ_CP149793.1"/>
</dbReference>
<feature type="compositionally biased region" description="Polar residues" evidence="1">
    <location>
        <begin position="1"/>
        <end position="16"/>
    </location>
</feature>
<sequence>MNQTTGSFTAKINNPQVSPPEHSFQGDADQMMMYFLDNKLYISATEKIGPDINERLGFDFVVSDVLDDGEERTYSLGSQATGTYWAHENLGSAPYVAFTGSLSLSLDSQDRLVGTFSFSAKHGSKDVEITQGVINLIGLSSRMCTPQITGTGYMRGSVPGGPMPAPEFDATEVSLRKVVSTFTYWQVIGRQYDDLSRVQNLVLIVVREEAKGMAFDLATSKEVQVQFGRINSFGFAHSISGSLEFTALPETGRTVGSVDCMVQRNEETPFAVRVNFDISE</sequence>
<evidence type="ECO:0000313" key="3">
    <source>
        <dbReference type="Proteomes" id="UP000552560"/>
    </source>
</evidence>
<evidence type="ECO:0000256" key="1">
    <source>
        <dbReference type="SAM" id="MobiDB-lite"/>
    </source>
</evidence>
<feature type="region of interest" description="Disordered" evidence="1">
    <location>
        <begin position="1"/>
        <end position="24"/>
    </location>
</feature>
<proteinExistence type="predicted"/>
<dbReference type="OrthoDB" id="7033067at2"/>
<reference evidence="2 3" key="1">
    <citation type="journal article" date="2020" name="Front. Microbiol.">
        <title>Genetic Organization of the aprX-lipA2 Operon Affects the Proteolytic Potential of Pseudomonas Species in Milk.</title>
        <authorList>
            <person name="Maier C."/>
            <person name="Huptas C."/>
            <person name="von Neubeck M."/>
            <person name="Scherer S."/>
            <person name="Wenning M."/>
            <person name="Lucking G."/>
        </authorList>
    </citation>
    <scope>NUCLEOTIDE SEQUENCE [LARGE SCALE GENOMIC DNA]</scope>
    <source>
        <strain evidence="2 3">WS 4671</strain>
    </source>
</reference>
<dbReference type="EMBL" id="JAAQWE010000041">
    <property type="protein sequence ID" value="NMY00528.1"/>
    <property type="molecule type" value="Genomic_DNA"/>
</dbReference>
<protein>
    <submittedName>
        <fullName evidence="2">Uncharacterized protein</fullName>
    </submittedName>
</protein>
<comment type="caution">
    <text evidence="2">The sequence shown here is derived from an EMBL/GenBank/DDBJ whole genome shotgun (WGS) entry which is preliminary data.</text>
</comment>
<organism evidence="2 3">
    <name type="scientific">Pseudomonas veronii</name>
    <dbReference type="NCBI Taxonomy" id="76761"/>
    <lineage>
        <taxon>Bacteria</taxon>
        <taxon>Pseudomonadati</taxon>
        <taxon>Pseudomonadota</taxon>
        <taxon>Gammaproteobacteria</taxon>
        <taxon>Pseudomonadales</taxon>
        <taxon>Pseudomonadaceae</taxon>
        <taxon>Pseudomonas</taxon>
    </lineage>
</organism>
<gene>
    <name evidence="2" type="ORF">HBO43_28525</name>
</gene>
<dbReference type="Proteomes" id="UP000552560">
    <property type="component" value="Unassembled WGS sequence"/>
</dbReference>
<name>A0A0R3AZL9_PSEVE</name>
<accession>A0A0R3AZL9</accession>
<dbReference type="AlphaFoldDB" id="A0A0R3AZL9"/>
<evidence type="ECO:0000313" key="2">
    <source>
        <dbReference type="EMBL" id="NMY00528.1"/>
    </source>
</evidence>